<dbReference type="RefSeq" id="WP_017823177.1">
    <property type="nucleotide sequence ID" value="NZ_AORC01000009.1"/>
</dbReference>
<reference evidence="2 3" key="1">
    <citation type="journal article" date="2013" name="Genome Announc.">
        <title>Draft genome sequence of an Actinobacterium, Brachybacterium muris strain UCD-AY4.</title>
        <authorList>
            <person name="Lo J.R."/>
            <person name="Lang J.M."/>
            <person name="Darling A.E."/>
            <person name="Eisen J.A."/>
            <person name="Coil D.A."/>
        </authorList>
    </citation>
    <scope>NUCLEOTIDE SEQUENCE [LARGE SCALE GENOMIC DNA]</scope>
    <source>
        <strain evidence="2 3">UCD-AY4</strain>
    </source>
</reference>
<dbReference type="HOGENOM" id="CLU_1812097_0_0_11"/>
<keyword evidence="1" id="KW-0812">Transmembrane</keyword>
<feature type="transmembrane region" description="Helical" evidence="1">
    <location>
        <begin position="119"/>
        <end position="140"/>
    </location>
</feature>
<dbReference type="STRING" id="1249481.D641_0108220"/>
<organism evidence="2 3">
    <name type="scientific">Brachybacterium muris UCD-AY4</name>
    <dbReference type="NCBI Taxonomy" id="1249481"/>
    <lineage>
        <taxon>Bacteria</taxon>
        <taxon>Bacillati</taxon>
        <taxon>Actinomycetota</taxon>
        <taxon>Actinomycetes</taxon>
        <taxon>Micrococcales</taxon>
        <taxon>Dermabacteraceae</taxon>
        <taxon>Brachybacterium</taxon>
    </lineage>
</organism>
<gene>
    <name evidence="2" type="ORF">D641_0108220</name>
</gene>
<accession>A0A022KYH9</accession>
<dbReference type="Proteomes" id="UP000019754">
    <property type="component" value="Unassembled WGS sequence"/>
</dbReference>
<protein>
    <submittedName>
        <fullName evidence="2">Uncharacterized protein</fullName>
    </submittedName>
</protein>
<keyword evidence="3" id="KW-1185">Reference proteome</keyword>
<comment type="caution">
    <text evidence="2">The sequence shown here is derived from an EMBL/GenBank/DDBJ whole genome shotgun (WGS) entry which is preliminary data.</text>
</comment>
<feature type="transmembrane region" description="Helical" evidence="1">
    <location>
        <begin position="67"/>
        <end position="88"/>
    </location>
</feature>
<evidence type="ECO:0000313" key="3">
    <source>
        <dbReference type="Proteomes" id="UP000019754"/>
    </source>
</evidence>
<dbReference type="EMBL" id="AORC01000009">
    <property type="protein sequence ID" value="EYT49532.1"/>
    <property type="molecule type" value="Genomic_DNA"/>
</dbReference>
<dbReference type="AlphaFoldDB" id="A0A022KYH9"/>
<sequence>MTMQNPERRRSRGTPVPAVAVLYSAGLTALFSVLGIGMVVAMARIDYYMPHTGAGPDPRPQWDLSPLPWAITPTVALLLSLVALVIGVRAKGRERSGQGEAPHASPAVLTPRRTVLDRAITLCTLAMVINLGTAAVYFLLPG</sequence>
<evidence type="ECO:0000256" key="1">
    <source>
        <dbReference type="SAM" id="Phobius"/>
    </source>
</evidence>
<keyword evidence="1" id="KW-1133">Transmembrane helix</keyword>
<name>A0A022KYH9_9MICO</name>
<feature type="transmembrane region" description="Helical" evidence="1">
    <location>
        <begin position="21"/>
        <end position="47"/>
    </location>
</feature>
<proteinExistence type="predicted"/>
<keyword evidence="1" id="KW-0472">Membrane</keyword>
<evidence type="ECO:0000313" key="2">
    <source>
        <dbReference type="EMBL" id="EYT49532.1"/>
    </source>
</evidence>